<gene>
    <name evidence="2" type="ORF">LR3_06770</name>
</gene>
<dbReference type="SMART" id="SM00530">
    <property type="entry name" value="HTH_XRE"/>
    <property type="match status" value="1"/>
</dbReference>
<dbReference type="AlphaFoldDB" id="A0A073JPI2"/>
<dbReference type="PROSITE" id="PS50943">
    <property type="entry name" value="HTH_CROC1"/>
    <property type="match status" value="1"/>
</dbReference>
<sequence length="66" mass="7730">MMKFTLKQARRYADLTQQEVADRLGVGLATYRTYEWGTSQMRMDKAKRFSKIVGIDLDNLIFLQPN</sequence>
<dbReference type="Proteomes" id="UP000027731">
    <property type="component" value="Unassembled WGS sequence"/>
</dbReference>
<dbReference type="EMBL" id="JOSX01000013">
    <property type="protein sequence ID" value="KEK15479.1"/>
    <property type="molecule type" value="Genomic_DNA"/>
</dbReference>
<proteinExistence type="predicted"/>
<evidence type="ECO:0000313" key="3">
    <source>
        <dbReference type="Proteomes" id="UP000027731"/>
    </source>
</evidence>
<evidence type="ECO:0000259" key="1">
    <source>
        <dbReference type="PROSITE" id="PS50943"/>
    </source>
</evidence>
<accession>A0A073JPI2</accession>
<dbReference type="Pfam" id="PF13560">
    <property type="entry name" value="HTH_31"/>
    <property type="match status" value="1"/>
</dbReference>
<dbReference type="SUPFAM" id="SSF47413">
    <property type="entry name" value="lambda repressor-like DNA-binding domains"/>
    <property type="match status" value="1"/>
</dbReference>
<name>A0A073JPI2_LIMRT</name>
<dbReference type="CDD" id="cd00093">
    <property type="entry name" value="HTH_XRE"/>
    <property type="match status" value="1"/>
</dbReference>
<dbReference type="InterPro" id="IPR001387">
    <property type="entry name" value="Cro/C1-type_HTH"/>
</dbReference>
<protein>
    <submittedName>
        <fullName evidence="2">XRE family transcriptional regulator</fullName>
    </submittedName>
</protein>
<dbReference type="Gene3D" id="1.10.260.40">
    <property type="entry name" value="lambda repressor-like DNA-binding domains"/>
    <property type="match status" value="1"/>
</dbReference>
<comment type="caution">
    <text evidence="2">The sequence shown here is derived from an EMBL/GenBank/DDBJ whole genome shotgun (WGS) entry which is preliminary data.</text>
</comment>
<dbReference type="InterPro" id="IPR010982">
    <property type="entry name" value="Lambda_DNA-bd_dom_sf"/>
</dbReference>
<dbReference type="PATRIC" id="fig|1598.90.peg.783"/>
<reference evidence="2 3" key="1">
    <citation type="submission" date="2014-06" db="EMBL/GenBank/DDBJ databases">
        <title>Genetic determinant of reutericyclin biosynthesis of Lactobacillus reuteri.</title>
        <authorList>
            <person name="Lin X."/>
            <person name="Duar R."/>
            <person name="Walter J."/>
            <person name="Gaenzle M."/>
        </authorList>
    </citation>
    <scope>NUCLEOTIDE SEQUENCE [LARGE SCALE GENOMIC DNA]</scope>
    <source>
        <strain evidence="2 3">LTH2584</strain>
    </source>
</reference>
<feature type="domain" description="HTH cro/C1-type" evidence="1">
    <location>
        <begin position="6"/>
        <end position="60"/>
    </location>
</feature>
<dbReference type="GO" id="GO:0003677">
    <property type="term" value="F:DNA binding"/>
    <property type="evidence" value="ECO:0007669"/>
    <property type="project" value="InterPro"/>
</dbReference>
<evidence type="ECO:0000313" key="2">
    <source>
        <dbReference type="EMBL" id="KEK15479.1"/>
    </source>
</evidence>
<organism evidence="2 3">
    <name type="scientific">Limosilactobacillus reuteri</name>
    <name type="common">Lactobacillus reuteri</name>
    <dbReference type="NCBI Taxonomy" id="1598"/>
    <lineage>
        <taxon>Bacteria</taxon>
        <taxon>Bacillati</taxon>
        <taxon>Bacillota</taxon>
        <taxon>Bacilli</taxon>
        <taxon>Lactobacillales</taxon>
        <taxon>Lactobacillaceae</taxon>
        <taxon>Limosilactobacillus</taxon>
    </lineage>
</organism>